<dbReference type="EMBL" id="JMIR01000037">
    <property type="protein sequence ID" value="KEO81501.1"/>
    <property type="molecule type" value="Genomic_DNA"/>
</dbReference>
<evidence type="ECO:0008006" key="3">
    <source>
        <dbReference type="Google" id="ProtNLM"/>
    </source>
</evidence>
<dbReference type="AlphaFoldDB" id="A0A074LGZ4"/>
<reference evidence="1 2" key="1">
    <citation type="journal article" date="2013" name="Int. J. Syst. Evol. Microbiol.">
        <title>Tumebacillus flagellatus sp. nov., an alpha-amylase/pullulanase-producing bacterium isolated from cassava wastewater.</title>
        <authorList>
            <person name="Wang Q."/>
            <person name="Xie N."/>
            <person name="Qin Y."/>
            <person name="Shen N."/>
            <person name="Zhu J."/>
            <person name="Mi H."/>
            <person name="Huang R."/>
        </authorList>
    </citation>
    <scope>NUCLEOTIDE SEQUENCE [LARGE SCALE GENOMIC DNA]</scope>
    <source>
        <strain evidence="1 2">GST4</strain>
    </source>
</reference>
<dbReference type="Proteomes" id="UP000027931">
    <property type="component" value="Unassembled WGS sequence"/>
</dbReference>
<sequence>MTKSEMFRQERAKLTEIFADVDPAKARLVEGLIDDAAFLYAENLALRALIEPRGMVQVNPIDPMRQKTSEAAKQYLKNLNSYSVVIKTLNGILAKNSNEGDDPFDEWLKEHSEQ</sequence>
<evidence type="ECO:0000313" key="2">
    <source>
        <dbReference type="Proteomes" id="UP000027931"/>
    </source>
</evidence>
<evidence type="ECO:0000313" key="1">
    <source>
        <dbReference type="EMBL" id="KEO81501.1"/>
    </source>
</evidence>
<proteinExistence type="predicted"/>
<dbReference type="eggNOG" id="ENOG5032XFZ">
    <property type="taxonomic scope" value="Bacteria"/>
</dbReference>
<comment type="caution">
    <text evidence="1">The sequence shown here is derived from an EMBL/GenBank/DDBJ whole genome shotgun (WGS) entry which is preliminary data.</text>
</comment>
<keyword evidence="2" id="KW-1185">Reference proteome</keyword>
<protein>
    <recommendedName>
        <fullName evidence="3">Terminase</fullName>
    </recommendedName>
</protein>
<accession>A0A074LGZ4</accession>
<name>A0A074LGZ4_9BACL</name>
<dbReference type="RefSeq" id="WP_052036611.1">
    <property type="nucleotide sequence ID" value="NZ_JMIR01000037.1"/>
</dbReference>
<gene>
    <name evidence="1" type="ORF">EL26_20730</name>
</gene>
<dbReference type="OrthoDB" id="2615336at2"/>
<organism evidence="1 2">
    <name type="scientific">Tumebacillus flagellatus</name>
    <dbReference type="NCBI Taxonomy" id="1157490"/>
    <lineage>
        <taxon>Bacteria</taxon>
        <taxon>Bacillati</taxon>
        <taxon>Bacillota</taxon>
        <taxon>Bacilli</taxon>
        <taxon>Bacillales</taxon>
        <taxon>Alicyclobacillaceae</taxon>
        <taxon>Tumebacillus</taxon>
    </lineage>
</organism>
<dbReference type="STRING" id="1157490.EL26_20730"/>